<evidence type="ECO:0000256" key="12">
    <source>
        <dbReference type="SAM" id="Coils"/>
    </source>
</evidence>
<dbReference type="GO" id="GO:0004965">
    <property type="term" value="F:G protein-coupled GABA receptor activity"/>
    <property type="evidence" value="ECO:0007669"/>
    <property type="project" value="InterPro"/>
</dbReference>
<dbReference type="Pfam" id="PF00003">
    <property type="entry name" value="7tm_3"/>
    <property type="match status" value="1"/>
</dbReference>
<dbReference type="InterPro" id="IPR002455">
    <property type="entry name" value="GPCR3_GABA-B"/>
</dbReference>
<dbReference type="GO" id="GO:0038039">
    <property type="term" value="C:G protein-coupled receptor heterodimeric complex"/>
    <property type="evidence" value="ECO:0007669"/>
    <property type="project" value="TreeGrafter"/>
</dbReference>
<keyword evidence="3 13" id="KW-0812">Transmembrane</keyword>
<keyword evidence="7 13" id="KW-0472">Membrane</keyword>
<feature type="transmembrane region" description="Helical" evidence="13">
    <location>
        <begin position="547"/>
        <end position="566"/>
    </location>
</feature>
<evidence type="ECO:0000256" key="2">
    <source>
        <dbReference type="ARBA" id="ARBA00022475"/>
    </source>
</evidence>
<dbReference type="PROSITE" id="PS50259">
    <property type="entry name" value="G_PROTEIN_RECEP_F3_4"/>
    <property type="match status" value="1"/>
</dbReference>
<evidence type="ECO:0000256" key="10">
    <source>
        <dbReference type="ARBA" id="ARBA00023224"/>
    </source>
</evidence>
<organism evidence="16">
    <name type="scientific">Cupiennius salei</name>
    <name type="common">American wandering spider</name>
    <dbReference type="NCBI Taxonomy" id="6928"/>
    <lineage>
        <taxon>Eukaryota</taxon>
        <taxon>Metazoa</taxon>
        <taxon>Ecdysozoa</taxon>
        <taxon>Arthropoda</taxon>
        <taxon>Chelicerata</taxon>
        <taxon>Arachnida</taxon>
        <taxon>Araneae</taxon>
        <taxon>Araneomorphae</taxon>
        <taxon>Entelegynae</taxon>
        <taxon>Lycosoidea</taxon>
        <taxon>Ctenidae</taxon>
        <taxon>Cupiennius</taxon>
    </lineage>
</organism>
<evidence type="ECO:0000256" key="6">
    <source>
        <dbReference type="ARBA" id="ARBA00023040"/>
    </source>
</evidence>
<evidence type="ECO:0000256" key="4">
    <source>
        <dbReference type="ARBA" id="ARBA00022729"/>
    </source>
</evidence>
<dbReference type="PRINTS" id="PR01177">
    <property type="entry name" value="GABAB1RECPTR"/>
</dbReference>
<dbReference type="FunFam" id="3.40.50.2300:FF:000063">
    <property type="entry name" value="Gamma-aminobutyric acid type B receptor subunit"/>
    <property type="match status" value="1"/>
</dbReference>
<evidence type="ECO:0000256" key="3">
    <source>
        <dbReference type="ARBA" id="ARBA00022692"/>
    </source>
</evidence>
<feature type="transmembrane region" description="Helical" evidence="13">
    <location>
        <begin position="587"/>
        <end position="608"/>
    </location>
</feature>
<dbReference type="InterPro" id="IPR001828">
    <property type="entry name" value="ANF_lig-bd_rcpt"/>
</dbReference>
<keyword evidence="6" id="KW-0297">G-protein coupled receptor</keyword>
<dbReference type="EMBL" id="GBFC01000039">
    <property type="protein sequence ID" value="JAC59299.1"/>
    <property type="molecule type" value="mRNA"/>
</dbReference>
<keyword evidence="5 13" id="KW-1133">Transmembrane helix</keyword>
<feature type="chain" id="PRO_5001605158" description="Gamma-aminobutyric acid type B receptor subunit 2" evidence="14">
    <location>
        <begin position="22"/>
        <end position="866"/>
    </location>
</feature>
<evidence type="ECO:0000259" key="15">
    <source>
        <dbReference type="PROSITE" id="PS50259"/>
    </source>
</evidence>
<evidence type="ECO:0000256" key="5">
    <source>
        <dbReference type="ARBA" id="ARBA00022989"/>
    </source>
</evidence>
<evidence type="ECO:0000313" key="16">
    <source>
        <dbReference type="EMBL" id="JAC59299.1"/>
    </source>
</evidence>
<dbReference type="SUPFAM" id="SSF53822">
    <property type="entry name" value="Periplasmic binding protein-like I"/>
    <property type="match status" value="1"/>
</dbReference>
<evidence type="ECO:0000256" key="14">
    <source>
        <dbReference type="SAM" id="SignalP"/>
    </source>
</evidence>
<proteinExistence type="evidence at transcript level"/>
<dbReference type="GO" id="GO:0007214">
    <property type="term" value="P:gamma-aminobutyric acid signaling pathway"/>
    <property type="evidence" value="ECO:0007669"/>
    <property type="project" value="TreeGrafter"/>
</dbReference>
<evidence type="ECO:0000256" key="8">
    <source>
        <dbReference type="ARBA" id="ARBA00023170"/>
    </source>
</evidence>
<dbReference type="PRINTS" id="PR01176">
    <property type="entry name" value="GABABRECEPTR"/>
</dbReference>
<evidence type="ECO:0000256" key="9">
    <source>
        <dbReference type="ARBA" id="ARBA00023180"/>
    </source>
</evidence>
<keyword evidence="4 14" id="KW-0732">Signal</keyword>
<feature type="transmembrane region" description="Helical" evidence="13">
    <location>
        <begin position="686"/>
        <end position="703"/>
    </location>
</feature>
<comment type="subcellular location">
    <subcellularLocation>
        <location evidence="1">Cell membrane</location>
        <topology evidence="1">Multi-pass membrane protein</topology>
    </subcellularLocation>
</comment>
<feature type="signal peptide" evidence="14">
    <location>
        <begin position="1"/>
        <end position="21"/>
    </location>
</feature>
<evidence type="ECO:0000256" key="11">
    <source>
        <dbReference type="ARBA" id="ARBA00073785"/>
    </source>
</evidence>
<protein>
    <recommendedName>
        <fullName evidence="11">Gamma-aminobutyric acid type B receptor subunit 2</fullName>
    </recommendedName>
</protein>
<keyword evidence="10" id="KW-0807">Transducer</keyword>
<dbReference type="InterPro" id="IPR017978">
    <property type="entry name" value="GPCR_3_C"/>
</dbReference>
<gene>
    <name evidence="16" type="primary">CSH_0380</name>
</gene>
<dbReference type="PANTHER" id="PTHR10519:SF77">
    <property type="entry name" value="GAMMA-AMINOBUTYRIC ACID TYPE B RECEPTOR SUBUNIT 1"/>
    <property type="match status" value="1"/>
</dbReference>
<evidence type="ECO:0000256" key="13">
    <source>
        <dbReference type="SAM" id="Phobius"/>
    </source>
</evidence>
<dbReference type="Pfam" id="PF01094">
    <property type="entry name" value="ANF_receptor"/>
    <property type="match status" value="1"/>
</dbReference>
<keyword evidence="8 16" id="KW-0675">Receptor</keyword>
<dbReference type="FunFam" id="3.40.50.2300:FF:000379">
    <property type="entry name" value="Gamma-aminobutyric acid B receptor"/>
    <property type="match status" value="1"/>
</dbReference>
<feature type="transmembrane region" description="Helical" evidence="13">
    <location>
        <begin position="469"/>
        <end position="492"/>
    </location>
</feature>
<feature type="coiled-coil region" evidence="12">
    <location>
        <begin position="756"/>
        <end position="790"/>
    </location>
</feature>
<name>A0A061QLL2_CUPSA</name>
<feature type="transmembrane region" description="Helical" evidence="13">
    <location>
        <begin position="512"/>
        <end position="535"/>
    </location>
</feature>
<accession>A0A061QLL2</accession>
<evidence type="ECO:0000256" key="7">
    <source>
        <dbReference type="ARBA" id="ARBA00023136"/>
    </source>
</evidence>
<keyword evidence="12" id="KW-0175">Coiled coil</keyword>
<sequence length="866" mass="97826">MGGEVILSVLLLHLIAPSENALPPRLPKEQKSIATIPKPVEKELYIGAIFPINGTGGWLGGQGCLPAALMALDDVNAESNLLPGYKMMMPFFDSQCNPGLGASVMYDLLYNPPKKLMLLGGCSIVCSTIAEAAKMWNLVVISYGSSSPALSNRKRFPTFFRTHPSATIHNPTRIKLFQKFKWSRIAIIQEAEEVFISTGEDLETRCKEAGIEIVTRQSFLTDPTDAVRNLVRQDARIIVGMFYVAAARKVICEAYKQKVYGKQYVWFLIGWYEDDWYTFMDRTHNCTVQQMKEALEGHLTTEALMLNQGSEPTISGMTSAQFLERYEDVLHDDYGYIGRRPEGYQEAPLAYDAIWAIALALNKTINQLREINASIEDFTYDNQYIAQQIYSAMNTTQFLGVSGYVAFSSKGDRIAWTQVEQMIDGNYTLLGYFDTQTNNLTWFKKEKWADGRPPPDRTIIVQVLRTVTLSLFISMTTVSCMGIVWAIGLLIFNTIFRHSRYIQLSHPMCNNIMLIGIICCLLCACLLGLDGQFVGEESFNTLCQARAWLLTIGFTLSYGAMFSKIWRVHRLTTKSKSESKKVASWKLYVMVCVLLFIDIIILSAWQFIDPLQRKLEVFPLEDPPESQDIKIAPQLEHCESENNAIWLGVIYGYKGLLLIFGIFLAYETRSVKVKQLNDSRLVGMSIYNVVVLCLITAPVTLVINSQTDATFAFVALAIIVCCFLSMALIFMPKIIELIRRPRERIDARTLTDTITSREEEDRQLRLQRENEELRRQINEREEQIRIVTQALQERNALRNLQVSSTVSAGDRVRITVPGNYTDGVMLVPKDNIAIDPTSDSGFITGTSIARSSRGSRSDFEFSESYL</sequence>
<evidence type="ECO:0000256" key="1">
    <source>
        <dbReference type="ARBA" id="ARBA00004651"/>
    </source>
</evidence>
<keyword evidence="2" id="KW-1003">Cell membrane</keyword>
<dbReference type="Gene3D" id="3.40.50.2300">
    <property type="match status" value="2"/>
</dbReference>
<feature type="transmembrane region" description="Helical" evidence="13">
    <location>
        <begin position="644"/>
        <end position="666"/>
    </location>
</feature>
<keyword evidence="9" id="KW-0325">Glycoprotein</keyword>
<dbReference type="InterPro" id="IPR002456">
    <property type="entry name" value="GPCR_3_GABA_rcpt_B1"/>
</dbReference>
<dbReference type="CDD" id="cd06366">
    <property type="entry name" value="PBP1_GABAb_receptor"/>
    <property type="match status" value="1"/>
</dbReference>
<feature type="domain" description="G-protein coupled receptors family 3 profile" evidence="15">
    <location>
        <begin position="541"/>
        <end position="753"/>
    </location>
</feature>
<dbReference type="CDD" id="cd15291">
    <property type="entry name" value="7tmC_GABA-B-R1"/>
    <property type="match status" value="1"/>
</dbReference>
<dbReference type="PANTHER" id="PTHR10519">
    <property type="entry name" value="GABA-B RECEPTOR"/>
    <property type="match status" value="1"/>
</dbReference>
<feature type="transmembrane region" description="Helical" evidence="13">
    <location>
        <begin position="709"/>
        <end position="730"/>
    </location>
</feature>
<reference evidence="16" key="1">
    <citation type="submission" date="2014-05" db="EMBL/GenBank/DDBJ databases">
        <title>Assembled transcriptome sequences from leg hypodermis of the spider Cupiennius salei.</title>
        <authorList>
            <person name="French A.S."/>
            <person name="Li A.W."/>
            <person name="Meisner S."/>
            <person name="Torkkeli P.H."/>
        </authorList>
    </citation>
    <scope>NUCLEOTIDE SEQUENCE</scope>
    <source>
        <tissue evidence="16">Leg</tissue>
    </source>
</reference>
<dbReference type="InterPro" id="IPR028082">
    <property type="entry name" value="Peripla_BP_I"/>
</dbReference>
<dbReference type="AlphaFoldDB" id="A0A061QLL2"/>